<protein>
    <recommendedName>
        <fullName evidence="3 11">Shikimate kinase</fullName>
        <shortName evidence="11">SK</shortName>
        <ecNumber evidence="3 11">2.7.1.71</ecNumber>
    </recommendedName>
</protein>
<dbReference type="SUPFAM" id="SSF52540">
    <property type="entry name" value="P-loop containing nucleoside triphosphate hydrolases"/>
    <property type="match status" value="1"/>
</dbReference>
<comment type="similarity">
    <text evidence="2 11">Belongs to the shikimate kinase family.</text>
</comment>
<evidence type="ECO:0000256" key="1">
    <source>
        <dbReference type="ARBA" id="ARBA00004842"/>
    </source>
</evidence>
<comment type="subunit">
    <text evidence="11">Monomer.</text>
</comment>
<comment type="catalytic activity">
    <reaction evidence="10 11">
        <text>shikimate + ATP = 3-phosphoshikimate + ADP + H(+)</text>
        <dbReference type="Rhea" id="RHEA:13121"/>
        <dbReference type="ChEBI" id="CHEBI:15378"/>
        <dbReference type="ChEBI" id="CHEBI:30616"/>
        <dbReference type="ChEBI" id="CHEBI:36208"/>
        <dbReference type="ChEBI" id="CHEBI:145989"/>
        <dbReference type="ChEBI" id="CHEBI:456216"/>
        <dbReference type="EC" id="2.7.1.71"/>
    </reaction>
</comment>
<keyword evidence="5 11" id="KW-0808">Transferase</keyword>
<keyword evidence="11" id="KW-0460">Magnesium</keyword>
<proteinExistence type="inferred from homology"/>
<evidence type="ECO:0000313" key="13">
    <source>
        <dbReference type="Proteomes" id="UP000326354"/>
    </source>
</evidence>
<keyword evidence="8 11" id="KW-0067">ATP-binding</keyword>
<reference evidence="12 13" key="1">
    <citation type="submission" date="2019-08" db="EMBL/GenBank/DDBJ databases">
        <title>Complete genome sequence of Candidatus Uab amorphum.</title>
        <authorList>
            <person name="Shiratori T."/>
            <person name="Suzuki S."/>
            <person name="Kakizawa Y."/>
            <person name="Ishida K."/>
        </authorList>
    </citation>
    <scope>NUCLEOTIDE SEQUENCE [LARGE SCALE GENOMIC DNA]</scope>
    <source>
        <strain evidence="12 13">SRT547</strain>
    </source>
</reference>
<comment type="caution">
    <text evidence="11">Lacks conserved residue(s) required for the propagation of feature annotation.</text>
</comment>
<dbReference type="EC" id="2.7.1.71" evidence="3 11"/>
<evidence type="ECO:0000256" key="7">
    <source>
        <dbReference type="ARBA" id="ARBA00022777"/>
    </source>
</evidence>
<evidence type="ECO:0000256" key="9">
    <source>
        <dbReference type="ARBA" id="ARBA00023141"/>
    </source>
</evidence>
<name>A0A5S9IU41_UABAM</name>
<feature type="binding site" evidence="11">
    <location>
        <position position="121"/>
    </location>
    <ligand>
        <name>ATP</name>
        <dbReference type="ChEBI" id="CHEBI:30616"/>
    </ligand>
</feature>
<dbReference type="GO" id="GO:0005524">
    <property type="term" value="F:ATP binding"/>
    <property type="evidence" value="ECO:0007669"/>
    <property type="project" value="UniProtKB-UniRule"/>
</dbReference>
<dbReference type="InterPro" id="IPR031322">
    <property type="entry name" value="Shikimate/glucono_kinase"/>
</dbReference>
<feature type="binding site" evidence="11">
    <location>
        <position position="35"/>
    </location>
    <ligand>
        <name>substrate</name>
    </ligand>
</feature>
<dbReference type="GO" id="GO:0009423">
    <property type="term" value="P:chorismate biosynthetic process"/>
    <property type="evidence" value="ECO:0007669"/>
    <property type="project" value="UniProtKB-UniRule"/>
</dbReference>
<dbReference type="GO" id="GO:0008652">
    <property type="term" value="P:amino acid biosynthetic process"/>
    <property type="evidence" value="ECO:0007669"/>
    <property type="project" value="UniProtKB-KW"/>
</dbReference>
<keyword evidence="11" id="KW-0479">Metal-binding</keyword>
<dbReference type="GO" id="GO:0009073">
    <property type="term" value="P:aromatic amino acid family biosynthetic process"/>
    <property type="evidence" value="ECO:0007669"/>
    <property type="project" value="UniProtKB-KW"/>
</dbReference>
<dbReference type="KEGG" id="uam:UABAM_06600"/>
<evidence type="ECO:0000313" key="12">
    <source>
        <dbReference type="EMBL" id="BBM88183.1"/>
    </source>
</evidence>
<accession>A0A5S9IU41</accession>
<dbReference type="InterPro" id="IPR000623">
    <property type="entry name" value="Shikimate_kinase/TSH1"/>
</dbReference>
<feature type="binding site" evidence="11">
    <location>
        <position position="83"/>
    </location>
    <ligand>
        <name>substrate</name>
    </ligand>
</feature>
<dbReference type="PANTHER" id="PTHR21087:SF16">
    <property type="entry name" value="SHIKIMATE KINASE 1, CHLOROPLASTIC"/>
    <property type="match status" value="1"/>
</dbReference>
<dbReference type="Pfam" id="PF01202">
    <property type="entry name" value="SKI"/>
    <property type="match status" value="1"/>
</dbReference>
<dbReference type="UniPathway" id="UPA00053">
    <property type="reaction ID" value="UER00088"/>
</dbReference>
<keyword evidence="4 11" id="KW-0028">Amino-acid biosynthesis</keyword>
<comment type="subcellular location">
    <subcellularLocation>
        <location evidence="11">Cytoplasm</location>
    </subcellularLocation>
</comment>
<dbReference type="RefSeq" id="WP_152021806.1">
    <property type="nucleotide sequence ID" value="NZ_AP019860.1"/>
</dbReference>
<dbReference type="InterPro" id="IPR027417">
    <property type="entry name" value="P-loop_NTPase"/>
</dbReference>
<comment type="cofactor">
    <cofactor evidence="11">
        <name>Mg(2+)</name>
        <dbReference type="ChEBI" id="CHEBI:18420"/>
    </cofactor>
    <text evidence="11">Binds 1 Mg(2+) ion per subunit.</text>
</comment>
<keyword evidence="7 11" id="KW-0418">Kinase</keyword>
<feature type="binding site" evidence="11">
    <location>
        <position position="137"/>
    </location>
    <ligand>
        <name>substrate</name>
    </ligand>
</feature>
<organism evidence="12 13">
    <name type="scientific">Uabimicrobium amorphum</name>
    <dbReference type="NCBI Taxonomy" id="2596890"/>
    <lineage>
        <taxon>Bacteria</taxon>
        <taxon>Pseudomonadati</taxon>
        <taxon>Planctomycetota</taxon>
        <taxon>Candidatus Uabimicrobiia</taxon>
        <taxon>Candidatus Uabimicrobiales</taxon>
        <taxon>Candidatus Uabimicrobiaceae</taxon>
        <taxon>Candidatus Uabimicrobium</taxon>
    </lineage>
</organism>
<evidence type="ECO:0000256" key="8">
    <source>
        <dbReference type="ARBA" id="ARBA00022840"/>
    </source>
</evidence>
<evidence type="ECO:0000256" key="6">
    <source>
        <dbReference type="ARBA" id="ARBA00022741"/>
    </source>
</evidence>
<evidence type="ECO:0000256" key="2">
    <source>
        <dbReference type="ARBA" id="ARBA00006997"/>
    </source>
</evidence>
<evidence type="ECO:0000256" key="5">
    <source>
        <dbReference type="ARBA" id="ARBA00022679"/>
    </source>
</evidence>
<feature type="binding site" evidence="11">
    <location>
        <begin position="13"/>
        <end position="18"/>
    </location>
    <ligand>
        <name>ATP</name>
        <dbReference type="ChEBI" id="CHEBI:30616"/>
    </ligand>
</feature>
<comment type="function">
    <text evidence="11">Catalyzes the specific phosphorylation of the 3-hydroxyl group of shikimic acid using ATP as a cosubstrate.</text>
</comment>
<dbReference type="GO" id="GO:0005829">
    <property type="term" value="C:cytosol"/>
    <property type="evidence" value="ECO:0007669"/>
    <property type="project" value="TreeGrafter"/>
</dbReference>
<evidence type="ECO:0000256" key="10">
    <source>
        <dbReference type="ARBA" id="ARBA00048567"/>
    </source>
</evidence>
<dbReference type="PRINTS" id="PR01100">
    <property type="entry name" value="SHIKIMTKNASE"/>
</dbReference>
<dbReference type="GO" id="GO:0000287">
    <property type="term" value="F:magnesium ion binding"/>
    <property type="evidence" value="ECO:0007669"/>
    <property type="project" value="UniProtKB-UniRule"/>
</dbReference>
<dbReference type="PANTHER" id="PTHR21087">
    <property type="entry name" value="SHIKIMATE KINASE"/>
    <property type="match status" value="1"/>
</dbReference>
<dbReference type="HAMAP" id="MF_00109">
    <property type="entry name" value="Shikimate_kinase"/>
    <property type="match status" value="1"/>
</dbReference>
<keyword evidence="6 11" id="KW-0547">Nucleotide-binding</keyword>
<dbReference type="EMBL" id="AP019860">
    <property type="protein sequence ID" value="BBM88183.1"/>
    <property type="molecule type" value="Genomic_DNA"/>
</dbReference>
<feature type="binding site" evidence="11">
    <location>
        <position position="59"/>
    </location>
    <ligand>
        <name>substrate</name>
    </ligand>
</feature>
<keyword evidence="13" id="KW-1185">Reference proteome</keyword>
<dbReference type="CDD" id="cd00464">
    <property type="entry name" value="SK"/>
    <property type="match status" value="1"/>
</dbReference>
<evidence type="ECO:0000256" key="4">
    <source>
        <dbReference type="ARBA" id="ARBA00022605"/>
    </source>
</evidence>
<dbReference type="AlphaFoldDB" id="A0A5S9IU41"/>
<gene>
    <name evidence="11" type="primary">aroK</name>
    <name evidence="12" type="ORF">UABAM_06600</name>
</gene>
<dbReference type="GO" id="GO:0004765">
    <property type="term" value="F:shikimate kinase activity"/>
    <property type="evidence" value="ECO:0007669"/>
    <property type="project" value="UniProtKB-UniRule"/>
</dbReference>
<dbReference type="PROSITE" id="PS01128">
    <property type="entry name" value="SHIKIMATE_KINASE"/>
    <property type="match status" value="1"/>
</dbReference>
<keyword evidence="11" id="KW-0963">Cytoplasm</keyword>
<dbReference type="OrthoDB" id="9800332at2"/>
<sequence>MQSNNIFLIGMMGAGKSTVGKIVAQRLEYDFVDMDVYIEQQANMSIPEIFETHGEKHFRTLEEKALAAIVREKEKSCVIATGGGCILSGKNRELMAKTGTRVFLQVDIDTLHTRLSKCYARPLAKSKAQMQEMYNERYKFYCDCDCIIDADDLLQTVVDKIVEFIN</sequence>
<feature type="binding site" evidence="11">
    <location>
        <position position="17"/>
    </location>
    <ligand>
        <name>Mg(2+)</name>
        <dbReference type="ChEBI" id="CHEBI:18420"/>
    </ligand>
</feature>
<comment type="pathway">
    <text evidence="1 11">Metabolic intermediate biosynthesis; chorismate biosynthesis; chorismate from D-erythrose 4-phosphate and phosphoenolpyruvate: step 5/7.</text>
</comment>
<dbReference type="InterPro" id="IPR023000">
    <property type="entry name" value="Shikimate_kinase_CS"/>
</dbReference>
<dbReference type="Gene3D" id="3.40.50.300">
    <property type="entry name" value="P-loop containing nucleotide triphosphate hydrolases"/>
    <property type="match status" value="1"/>
</dbReference>
<evidence type="ECO:0000256" key="3">
    <source>
        <dbReference type="ARBA" id="ARBA00012154"/>
    </source>
</evidence>
<evidence type="ECO:0000256" key="11">
    <source>
        <dbReference type="HAMAP-Rule" id="MF_00109"/>
    </source>
</evidence>
<dbReference type="Proteomes" id="UP000326354">
    <property type="component" value="Chromosome"/>
</dbReference>
<keyword evidence="9 11" id="KW-0057">Aromatic amino acid biosynthesis</keyword>